<dbReference type="AlphaFoldDB" id="A0A292YF73"/>
<dbReference type="EMBL" id="BDME01000006">
    <property type="protein sequence ID" value="GAX88128.1"/>
    <property type="molecule type" value="Genomic_DNA"/>
</dbReference>
<keyword evidence="1" id="KW-1133">Transmembrane helix</keyword>
<proteinExistence type="predicted"/>
<dbReference type="Proteomes" id="UP000217944">
    <property type="component" value="Unassembled WGS sequence"/>
</dbReference>
<keyword evidence="3" id="KW-1185">Reference proteome</keyword>
<evidence type="ECO:0000313" key="2">
    <source>
        <dbReference type="EMBL" id="GAX88128.1"/>
    </source>
</evidence>
<protein>
    <submittedName>
        <fullName evidence="2">Uncharacterized protein</fullName>
    </submittedName>
</protein>
<organism evidence="2 3">
    <name type="scientific">Lebetimonas natsushimae</name>
    <dbReference type="NCBI Taxonomy" id="1936991"/>
    <lineage>
        <taxon>Bacteria</taxon>
        <taxon>Pseudomonadati</taxon>
        <taxon>Campylobacterota</taxon>
        <taxon>Epsilonproteobacteria</taxon>
        <taxon>Nautiliales</taxon>
        <taxon>Nautiliaceae</taxon>
        <taxon>Lebetimonas</taxon>
    </lineage>
</organism>
<name>A0A292YF73_9BACT</name>
<comment type="caution">
    <text evidence="2">The sequence shown here is derived from an EMBL/GenBank/DDBJ whole genome shotgun (WGS) entry which is preliminary data.</text>
</comment>
<keyword evidence="1" id="KW-0472">Membrane</keyword>
<evidence type="ECO:0000313" key="3">
    <source>
        <dbReference type="Proteomes" id="UP000217944"/>
    </source>
</evidence>
<sequence length="84" mass="10273">MLLALFSFYTFFNYNFTKKRFKLNLMILIYFVVIATAVMYLAYRLNFKWWWIFGVISLLNPIIGILVLAILDYFKTYIRKTYEK</sequence>
<gene>
    <name evidence="2" type="ORF">LNAT_P1423</name>
</gene>
<feature type="transmembrane region" description="Helical" evidence="1">
    <location>
        <begin position="49"/>
        <end position="74"/>
    </location>
</feature>
<feature type="transmembrane region" description="Helical" evidence="1">
    <location>
        <begin position="21"/>
        <end position="43"/>
    </location>
</feature>
<accession>A0A292YF73</accession>
<evidence type="ECO:0000256" key="1">
    <source>
        <dbReference type="SAM" id="Phobius"/>
    </source>
</evidence>
<keyword evidence="1" id="KW-0812">Transmembrane</keyword>
<reference evidence="2 3" key="1">
    <citation type="journal article" date="2017" name="Syst. Appl. Microbiol.">
        <title>Lebetimonas natsushimae sp. nov., a novel strictly anaerobic, moderately thermophilic chemoautotroph isolated from a deep-sea hydrothermal vent polychaete nest in the Mid-Okinawa Trough.</title>
        <authorList>
            <person name="Nagata R."/>
            <person name="Takaki Y."/>
            <person name="Tame A."/>
            <person name="Nunoura T."/>
            <person name="Muto H."/>
            <person name="Mino S."/>
            <person name="Sawayama S."/>
            <person name="Takai K."/>
            <person name="Nakagawa S."/>
        </authorList>
    </citation>
    <scope>NUCLEOTIDE SEQUENCE [LARGE SCALE GENOMIC DNA]</scope>
    <source>
        <strain evidence="2 3">HS1857</strain>
    </source>
</reference>